<dbReference type="SMART" id="SM01099">
    <property type="entry name" value="CPW_WPC"/>
    <property type="match status" value="1"/>
</dbReference>
<accession>A0A1J1GNB8</accession>
<name>A0A1J1GNB8_PLAGA</name>
<reference evidence="4" key="1">
    <citation type="submission" date="2015-04" db="EMBL/GenBank/DDBJ databases">
        <authorList>
            <consortium name="Pathogen Informatics"/>
        </authorList>
    </citation>
    <scope>NUCLEOTIDE SEQUENCE [LARGE SCALE GENOMIC DNA]</scope>
    <source>
        <strain evidence="4">8A</strain>
    </source>
</reference>
<dbReference type="Pfam" id="PF09717">
    <property type="entry name" value="CPW_WPC"/>
    <property type="match status" value="1"/>
</dbReference>
<feature type="signal peptide" evidence="2">
    <location>
        <begin position="1"/>
        <end position="22"/>
    </location>
</feature>
<evidence type="ECO:0000313" key="5">
    <source>
        <dbReference type="Proteomes" id="UP000220797"/>
    </source>
</evidence>
<feature type="domain" description="CPW-WPC" evidence="3">
    <location>
        <begin position="122"/>
        <end position="182"/>
    </location>
</feature>
<feature type="non-terminal residue" evidence="4">
    <location>
        <position position="208"/>
    </location>
</feature>
<evidence type="ECO:0000256" key="1">
    <source>
        <dbReference type="SAM" id="Coils"/>
    </source>
</evidence>
<dbReference type="Proteomes" id="UP000220797">
    <property type="component" value="Unassembled WGS sequence"/>
</dbReference>
<dbReference type="AlphaFoldDB" id="A0A1J1GNB8"/>
<dbReference type="GeneID" id="39730110"/>
<protein>
    <submittedName>
        <fullName evidence="4">CPW-WPC family protein, putative</fullName>
    </submittedName>
</protein>
<dbReference type="InterPro" id="IPR006387">
    <property type="entry name" value="CPW_WPC_dom"/>
</dbReference>
<evidence type="ECO:0000259" key="3">
    <source>
        <dbReference type="SMART" id="SM01099"/>
    </source>
</evidence>
<dbReference type="NCBIfam" id="TIGR01492">
    <property type="entry name" value="CPW_WPC"/>
    <property type="match status" value="1"/>
</dbReference>
<keyword evidence="5" id="KW-1185">Reference proteome</keyword>
<dbReference type="VEuPathDB" id="PlasmoDB:PGAL8A_00158500"/>
<gene>
    <name evidence="4" type="ORF">PGAL8A_00158500</name>
</gene>
<evidence type="ECO:0000256" key="2">
    <source>
        <dbReference type="SAM" id="SignalP"/>
    </source>
</evidence>
<dbReference type="RefSeq" id="XP_028526698.1">
    <property type="nucleotide sequence ID" value="XM_028675137.1"/>
</dbReference>
<keyword evidence="1" id="KW-0175">Coiled coil</keyword>
<evidence type="ECO:0000313" key="4">
    <source>
        <dbReference type="EMBL" id="CRG93877.1"/>
    </source>
</evidence>
<proteinExistence type="predicted"/>
<dbReference type="OrthoDB" id="361898at2759"/>
<keyword evidence="2" id="KW-0732">Signal</keyword>
<sequence length="208" mass="24436">MKHMSIFFLSFFFFFISPSIKCYKNFCFSFLSVKSNKNISKDLNELYNINEELVANEKEDEDDEEEELENSNFDHIAHKNLENAEEQATIDLENAEIENLLDDEIFKIIQERLKKLWYIGKCRRDYSSICPLEWKISSYDENLCIPPDTYDGQCRSIDFSNSTSADKELFAWKCEVEWPCVDSPKLKVLDKCPMRWLSVGNNLCVAPE</sequence>
<feature type="chain" id="PRO_5009618916" evidence="2">
    <location>
        <begin position="23"/>
        <end position="208"/>
    </location>
</feature>
<comment type="caution">
    <text evidence="4">The sequence shown here is derived from an EMBL/GenBank/DDBJ whole genome shotgun (WGS) entry which is preliminary data.</text>
</comment>
<organism evidence="4 5">
    <name type="scientific">Plasmodium gallinaceum</name>
    <dbReference type="NCBI Taxonomy" id="5849"/>
    <lineage>
        <taxon>Eukaryota</taxon>
        <taxon>Sar</taxon>
        <taxon>Alveolata</taxon>
        <taxon>Apicomplexa</taxon>
        <taxon>Aconoidasida</taxon>
        <taxon>Haemosporida</taxon>
        <taxon>Plasmodiidae</taxon>
        <taxon>Plasmodium</taxon>
        <taxon>Plasmodium (Haemamoeba)</taxon>
    </lineage>
</organism>
<dbReference type="EMBL" id="CVMV01000019">
    <property type="protein sequence ID" value="CRG93877.1"/>
    <property type="molecule type" value="Genomic_DNA"/>
</dbReference>
<feature type="coiled-coil region" evidence="1">
    <location>
        <begin position="36"/>
        <end position="103"/>
    </location>
</feature>
<dbReference type="OMA" id="FAWKCEV"/>